<organism evidence="3 4">
    <name type="scientific">Pristionchus mayeri</name>
    <dbReference type="NCBI Taxonomy" id="1317129"/>
    <lineage>
        <taxon>Eukaryota</taxon>
        <taxon>Metazoa</taxon>
        <taxon>Ecdysozoa</taxon>
        <taxon>Nematoda</taxon>
        <taxon>Chromadorea</taxon>
        <taxon>Rhabditida</taxon>
        <taxon>Rhabditina</taxon>
        <taxon>Diplogasteromorpha</taxon>
        <taxon>Diplogasteroidea</taxon>
        <taxon>Neodiplogasteridae</taxon>
        <taxon>Pristionchus</taxon>
    </lineage>
</organism>
<name>A0AAN5DBA7_9BILA</name>
<evidence type="ECO:0000256" key="2">
    <source>
        <dbReference type="SAM" id="Phobius"/>
    </source>
</evidence>
<dbReference type="Proteomes" id="UP001328107">
    <property type="component" value="Unassembled WGS sequence"/>
</dbReference>
<feature type="region of interest" description="Disordered" evidence="1">
    <location>
        <begin position="19"/>
        <end position="38"/>
    </location>
</feature>
<evidence type="ECO:0000313" key="3">
    <source>
        <dbReference type="EMBL" id="GMR59417.1"/>
    </source>
</evidence>
<protein>
    <submittedName>
        <fullName evidence="3">Uncharacterized protein</fullName>
    </submittedName>
</protein>
<dbReference type="EMBL" id="BTRK01000006">
    <property type="protein sequence ID" value="GMR59417.1"/>
    <property type="molecule type" value="Genomic_DNA"/>
</dbReference>
<dbReference type="AlphaFoldDB" id="A0AAN5DBA7"/>
<feature type="transmembrane region" description="Helical" evidence="2">
    <location>
        <begin position="62"/>
        <end position="85"/>
    </location>
</feature>
<proteinExistence type="predicted"/>
<evidence type="ECO:0000256" key="1">
    <source>
        <dbReference type="SAM" id="MobiDB-lite"/>
    </source>
</evidence>
<keyword evidence="2" id="KW-0472">Membrane</keyword>
<keyword evidence="2" id="KW-0812">Transmembrane</keyword>
<keyword evidence="2" id="KW-1133">Transmembrane helix</keyword>
<accession>A0AAN5DBA7</accession>
<feature type="compositionally biased region" description="Basic and acidic residues" evidence="1">
    <location>
        <begin position="21"/>
        <end position="38"/>
    </location>
</feature>
<comment type="caution">
    <text evidence="3">The sequence shown here is derived from an EMBL/GenBank/DDBJ whole genome shotgun (WGS) entry which is preliminary data.</text>
</comment>
<sequence length="146" mass="16263">MVTKPRLFSTEMYTLEDDLEEEHRSGRREKSEGGRDGGDRVEEHLSILVVLPVQVAGLSVRILSSLVLLVLLVVVLLLLLLGVVLRLLLISYLVVGSCVLSELLSWLCHLLLSVHLGADDGDECCEKNADRVHSVRLRLSNRELNL</sequence>
<reference evidence="4" key="1">
    <citation type="submission" date="2022-10" db="EMBL/GenBank/DDBJ databases">
        <title>Genome assembly of Pristionchus species.</title>
        <authorList>
            <person name="Yoshida K."/>
            <person name="Sommer R.J."/>
        </authorList>
    </citation>
    <scope>NUCLEOTIDE SEQUENCE [LARGE SCALE GENOMIC DNA]</scope>
    <source>
        <strain evidence="4">RS5460</strain>
    </source>
</reference>
<keyword evidence="4" id="KW-1185">Reference proteome</keyword>
<gene>
    <name evidence="3" type="ORF">PMAYCL1PPCAC_29612</name>
</gene>
<evidence type="ECO:0000313" key="4">
    <source>
        <dbReference type="Proteomes" id="UP001328107"/>
    </source>
</evidence>